<dbReference type="InterPro" id="IPR021741">
    <property type="entry name" value="DUF3311"/>
</dbReference>
<evidence type="ECO:0008006" key="4">
    <source>
        <dbReference type="Google" id="ProtNLM"/>
    </source>
</evidence>
<keyword evidence="1" id="KW-0472">Membrane</keyword>
<name>A0A2T9X846_9CREN</name>
<keyword evidence="1" id="KW-0812">Transmembrane</keyword>
<gene>
    <name evidence="2" type="ORF">DDW13_03855</name>
</gene>
<dbReference type="Pfam" id="PF11755">
    <property type="entry name" value="DUF3311"/>
    <property type="match status" value="1"/>
</dbReference>
<keyword evidence="1" id="KW-1133">Transmembrane helix</keyword>
<organism evidence="2 3">
    <name type="scientific">Acidianus hospitalis</name>
    <dbReference type="NCBI Taxonomy" id="563177"/>
    <lineage>
        <taxon>Archaea</taxon>
        <taxon>Thermoproteota</taxon>
        <taxon>Thermoprotei</taxon>
        <taxon>Sulfolobales</taxon>
        <taxon>Sulfolobaceae</taxon>
        <taxon>Acidianus</taxon>
    </lineage>
</organism>
<evidence type="ECO:0000313" key="2">
    <source>
        <dbReference type="EMBL" id="PVU76205.1"/>
    </source>
</evidence>
<protein>
    <recommendedName>
        <fullName evidence="4">DUF3311 domain-containing protein</fullName>
    </recommendedName>
</protein>
<evidence type="ECO:0000256" key="1">
    <source>
        <dbReference type="SAM" id="Phobius"/>
    </source>
</evidence>
<accession>A0A2T9X846</accession>
<reference evidence="2 3" key="1">
    <citation type="journal article" date="2015" name="Appl. Environ. Microbiol.">
        <title>Nanoarchaeota, Their Sulfolobales Host, and Nanoarchaeota Virus Distribution across Yellowstone National Park Hot Springs.</title>
        <authorList>
            <person name="Munson-McGee J.H."/>
            <person name="Field E.K."/>
            <person name="Bateson M."/>
            <person name="Rooney C."/>
            <person name="Stepanauskas R."/>
            <person name="Young M.J."/>
        </authorList>
    </citation>
    <scope>NUCLEOTIDE SEQUENCE [LARGE SCALE GENOMIC DNA]</scope>
    <source>
        <strain evidence="2">SCGC AC-742_N10</strain>
    </source>
</reference>
<comment type="caution">
    <text evidence="2">The sequence shown here is derived from an EMBL/GenBank/DDBJ whole genome shotgun (WGS) entry which is preliminary data.</text>
</comment>
<feature type="transmembrane region" description="Helical" evidence="1">
    <location>
        <begin position="7"/>
        <end position="28"/>
    </location>
</feature>
<sequence>MAYKSRFYIAIFIALIVDIILYSLFPLFNRVTPCLFGVPFFYWYQTIMLAVSSLMFFTIAYVFKEEE</sequence>
<dbReference type="AlphaFoldDB" id="A0A2T9X846"/>
<dbReference type="EMBL" id="QEFD01000120">
    <property type="protein sequence ID" value="PVU76205.1"/>
    <property type="molecule type" value="Genomic_DNA"/>
</dbReference>
<evidence type="ECO:0000313" key="3">
    <source>
        <dbReference type="Proteomes" id="UP000245638"/>
    </source>
</evidence>
<dbReference type="Proteomes" id="UP000245638">
    <property type="component" value="Unassembled WGS sequence"/>
</dbReference>
<proteinExistence type="predicted"/>
<feature type="transmembrane region" description="Helical" evidence="1">
    <location>
        <begin position="40"/>
        <end position="63"/>
    </location>
</feature>